<dbReference type="KEGG" id="rhf:EUB48_10965"/>
<sequence>MMNASRKALRRAGPSALLRAWFVCALLLMAGAAVAGGLEAVSPSVLRTRYAALGPQLANNQFNGPLYLDSVETSQQSEGDIYAVVDYPFATVSNALNSPEHWCDVLILHLNTKYCRAKTLGAATQLDLRVGKKFDQPVADASELVFAYRAVTVTPEYLDIELDAPSGPFGTSNYRILLEAVSIEGGHTFLHLGYAFGYGAVSRMALQVYLATVGRGKVGFTTLGAPQAGSQPTYIGGMRGLVERNTMRYYLAIDAYLGALSASPANQLEKRLQSWFAATEKYPRQLHEMDRAAYLEMKRSEYRRQQSPP</sequence>
<dbReference type="EMBL" id="CP035503">
    <property type="protein sequence ID" value="QDL37731.1"/>
    <property type="molecule type" value="Genomic_DNA"/>
</dbReference>
<feature type="signal peptide" evidence="1">
    <location>
        <begin position="1"/>
        <end position="35"/>
    </location>
</feature>
<accession>A0A515DBE5</accession>
<gene>
    <name evidence="2" type="ORF">EUB48_10965</name>
</gene>
<evidence type="ECO:0000313" key="2">
    <source>
        <dbReference type="EMBL" id="QDL37731.1"/>
    </source>
</evidence>
<name>A0A515DBE5_9BURK</name>
<dbReference type="RefSeq" id="WP_142819088.1">
    <property type="nucleotide sequence ID" value="NZ_CP035503.1"/>
</dbReference>
<evidence type="ECO:0000256" key="1">
    <source>
        <dbReference type="SAM" id="SignalP"/>
    </source>
</evidence>
<dbReference type="AlphaFoldDB" id="A0A515DBE5"/>
<reference evidence="2 3" key="1">
    <citation type="submission" date="2019-01" db="EMBL/GenBank/DDBJ databases">
        <title>Genomic insights into a novel species Rhodoferax sp.</title>
        <authorList>
            <person name="Jin L."/>
        </authorList>
    </citation>
    <scope>NUCLEOTIDE SEQUENCE [LARGE SCALE GENOMIC DNA]</scope>
    <source>
        <strain evidence="2 3">CHu59-6-5</strain>
    </source>
</reference>
<protein>
    <submittedName>
        <fullName evidence="2">Uncharacterized protein</fullName>
    </submittedName>
</protein>
<keyword evidence="3" id="KW-1185">Reference proteome</keyword>
<proteinExistence type="predicted"/>
<organism evidence="2 3">
    <name type="scientific">Rhodoferax sediminis</name>
    <dbReference type="NCBI Taxonomy" id="2509614"/>
    <lineage>
        <taxon>Bacteria</taxon>
        <taxon>Pseudomonadati</taxon>
        <taxon>Pseudomonadota</taxon>
        <taxon>Betaproteobacteria</taxon>
        <taxon>Burkholderiales</taxon>
        <taxon>Comamonadaceae</taxon>
        <taxon>Rhodoferax</taxon>
    </lineage>
</organism>
<keyword evidence="1" id="KW-0732">Signal</keyword>
<dbReference type="Proteomes" id="UP000316798">
    <property type="component" value="Chromosome"/>
</dbReference>
<feature type="chain" id="PRO_5022155281" evidence="1">
    <location>
        <begin position="36"/>
        <end position="309"/>
    </location>
</feature>
<evidence type="ECO:0000313" key="3">
    <source>
        <dbReference type="Proteomes" id="UP000316798"/>
    </source>
</evidence>
<dbReference type="OrthoDB" id="5392962at2"/>